<proteinExistence type="predicted"/>
<reference evidence="2" key="1">
    <citation type="submission" date="2018-02" db="EMBL/GenBank/DDBJ databases">
        <authorList>
            <person name="O'Hara-Hanley K."/>
            <person name="Soby S."/>
        </authorList>
    </citation>
    <scope>NUCLEOTIDE SEQUENCE [LARGE SCALE GENOMIC DNA]</scope>
    <source>
        <strain evidence="2">MWU14-2602</strain>
    </source>
</reference>
<name>A0A2S5DBT4_9NEIS</name>
<accession>A0A2S5DBT4</accession>
<dbReference type="RefSeq" id="WP_103904099.1">
    <property type="nucleotide sequence ID" value="NZ_PQWB01000121.1"/>
</dbReference>
<organism evidence="1 2">
    <name type="scientific">Chromobacterium alticapitis</name>
    <dbReference type="NCBI Taxonomy" id="2073169"/>
    <lineage>
        <taxon>Bacteria</taxon>
        <taxon>Pseudomonadati</taxon>
        <taxon>Pseudomonadota</taxon>
        <taxon>Betaproteobacteria</taxon>
        <taxon>Neisseriales</taxon>
        <taxon>Chromobacteriaceae</taxon>
        <taxon>Chromobacterium</taxon>
    </lineage>
</organism>
<dbReference type="OrthoDB" id="7867995at2"/>
<dbReference type="Proteomes" id="UP000237082">
    <property type="component" value="Unassembled WGS sequence"/>
</dbReference>
<dbReference type="Gene3D" id="3.40.50.1820">
    <property type="entry name" value="alpha/beta hydrolase"/>
    <property type="match status" value="1"/>
</dbReference>
<dbReference type="EMBL" id="PQWB01000121">
    <property type="protein sequence ID" value="POZ60471.1"/>
    <property type="molecule type" value="Genomic_DNA"/>
</dbReference>
<keyword evidence="2" id="KW-1185">Reference proteome</keyword>
<dbReference type="AlphaFoldDB" id="A0A2S5DBT4"/>
<evidence type="ECO:0008006" key="3">
    <source>
        <dbReference type="Google" id="ProtNLM"/>
    </source>
</evidence>
<sequence length="182" mass="20125">MKLTLLISDMHGKAGNIEYLSLWGKWLAQHGRASKIIWVDQLLPEIYAPLQQEAIDNLHGNITSEAAISTARSRLADHIRLENPDAVIGCSYGGYLAALARDAMAAQAKLICLSSTRLRYLLPIATPCKVHAIFGEKDPFRPKDDIPQSDLYYSIACIAGADHEFYRQPSSCGEILKDILES</sequence>
<evidence type="ECO:0000313" key="2">
    <source>
        <dbReference type="Proteomes" id="UP000237082"/>
    </source>
</evidence>
<comment type="caution">
    <text evidence="1">The sequence shown here is derived from an EMBL/GenBank/DDBJ whole genome shotgun (WGS) entry which is preliminary data.</text>
</comment>
<gene>
    <name evidence="1" type="ORF">C2I19_18500</name>
</gene>
<dbReference type="InterPro" id="IPR029058">
    <property type="entry name" value="AB_hydrolase_fold"/>
</dbReference>
<evidence type="ECO:0000313" key="1">
    <source>
        <dbReference type="EMBL" id="POZ60471.1"/>
    </source>
</evidence>
<protein>
    <recommendedName>
        <fullName evidence="3">Alpha/beta hydrolase</fullName>
    </recommendedName>
</protein>
<dbReference type="SUPFAM" id="SSF53474">
    <property type="entry name" value="alpha/beta-Hydrolases"/>
    <property type="match status" value="1"/>
</dbReference>